<evidence type="ECO:0000313" key="4">
    <source>
        <dbReference type="EMBL" id="RTZ17850.1"/>
    </source>
</evidence>
<dbReference type="PROSITE" id="PS50937">
    <property type="entry name" value="HTH_MERR_2"/>
    <property type="match status" value="1"/>
</dbReference>
<dbReference type="PANTHER" id="PTHR30204:SF97">
    <property type="entry name" value="MERR FAMILY REGULATORY PROTEIN"/>
    <property type="match status" value="1"/>
</dbReference>
<comment type="caution">
    <text evidence="4">The sequence shown here is derived from an EMBL/GenBank/DDBJ whole genome shotgun (WGS) entry which is preliminary data.</text>
</comment>
<dbReference type="Gene3D" id="3.40.50.150">
    <property type="entry name" value="Vaccinia Virus protein VP39"/>
    <property type="match status" value="1"/>
</dbReference>
<feature type="domain" description="HTH merR-type" evidence="3">
    <location>
        <begin position="1"/>
        <end position="69"/>
    </location>
</feature>
<dbReference type="GO" id="GO:0003677">
    <property type="term" value="F:DNA binding"/>
    <property type="evidence" value="ECO:0007669"/>
    <property type="project" value="UniProtKB-KW"/>
</dbReference>
<accession>A0A3S0N7R0</accession>
<protein>
    <submittedName>
        <fullName evidence="4">MerR family transcriptional regulator</fullName>
    </submittedName>
</protein>
<dbReference type="InterPro" id="IPR029063">
    <property type="entry name" value="SAM-dependent_MTases_sf"/>
</dbReference>
<evidence type="ECO:0000256" key="2">
    <source>
        <dbReference type="SAM" id="Coils"/>
    </source>
</evidence>
<proteinExistence type="predicted"/>
<keyword evidence="5" id="KW-1185">Reference proteome</keyword>
<gene>
    <name evidence="4" type="ORF">EJ063_03430</name>
</gene>
<name>A0A3S0N7R0_9VIBR</name>
<dbReference type="OrthoDB" id="9808480at2"/>
<dbReference type="SMART" id="SM00422">
    <property type="entry name" value="HTH_MERR"/>
    <property type="match status" value="1"/>
</dbReference>
<dbReference type="InterPro" id="IPR000551">
    <property type="entry name" value="MerR-type_HTH_dom"/>
</dbReference>
<keyword evidence="2" id="KW-0175">Coiled coil</keyword>
<dbReference type="Pfam" id="PF13411">
    <property type="entry name" value="MerR_1"/>
    <property type="match status" value="1"/>
</dbReference>
<keyword evidence="1" id="KW-0238">DNA-binding</keyword>
<dbReference type="PANTHER" id="PTHR30204">
    <property type="entry name" value="REDOX-CYCLING DRUG-SENSING TRANSCRIPTIONAL ACTIVATOR SOXR"/>
    <property type="match status" value="1"/>
</dbReference>
<reference evidence="4 5" key="1">
    <citation type="submission" date="2018-12" db="EMBL/GenBank/DDBJ databases">
        <title>Vibrio sp. isolated from China Sea.</title>
        <authorList>
            <person name="Li Y."/>
        </authorList>
    </citation>
    <scope>NUCLEOTIDE SEQUENCE [LARGE SCALE GENOMIC DNA]</scope>
    <source>
        <strain evidence="4 5">BEI207</strain>
    </source>
</reference>
<organism evidence="4 5">
    <name type="scientific">Vibrio aquaticus</name>
    <dbReference type="NCBI Taxonomy" id="2496559"/>
    <lineage>
        <taxon>Bacteria</taxon>
        <taxon>Pseudomonadati</taxon>
        <taxon>Pseudomonadota</taxon>
        <taxon>Gammaproteobacteria</taxon>
        <taxon>Vibrionales</taxon>
        <taxon>Vibrionaceae</taxon>
        <taxon>Vibrio</taxon>
    </lineage>
</organism>
<sequence length="392" mass="45069">MYRISELAAKVGLSRTALLYYEKQALISGRRLDNGYRVYSDKDVQRVRLIKQLLAGGLTLKECKVCLEAKVDRQLLRNRLEALDEEIEQKQRSRNLLAAILGEGDLKGWHEDLNKQAPDAHLDWLMKQGFSEKEALRLKWLSKDMNEHDVYMADFMKVFETLERWGPGSEEDTQHALSLVPQKPSTILEIGCGKGLATQVLVTQSQASVTAIDNEQSALDRLTERFEQQGLSESLETVCANMSQLPFDKESFDLIWSEGSAYILGVEKALKEWKPFITSQGHLVFSDMVWRTDQPSDDSVEFWQQEYPDIQTIQTRLTQIKKAGYEVIDHFPLSEQAWSNYYQPLKQRVAELEPDMPSSVALNDIQREVNICTERESEFGYHLFVLAKRARK</sequence>
<dbReference type="SUPFAM" id="SSF53335">
    <property type="entry name" value="S-adenosyl-L-methionine-dependent methyltransferases"/>
    <property type="match status" value="1"/>
</dbReference>
<dbReference type="EMBL" id="RXZH01000001">
    <property type="protein sequence ID" value="RTZ17850.1"/>
    <property type="molecule type" value="Genomic_DNA"/>
</dbReference>
<evidence type="ECO:0000313" key="5">
    <source>
        <dbReference type="Proteomes" id="UP000268973"/>
    </source>
</evidence>
<evidence type="ECO:0000259" key="3">
    <source>
        <dbReference type="PROSITE" id="PS50937"/>
    </source>
</evidence>
<dbReference type="Pfam" id="PF08241">
    <property type="entry name" value="Methyltransf_11"/>
    <property type="match status" value="1"/>
</dbReference>
<dbReference type="Proteomes" id="UP000268973">
    <property type="component" value="Unassembled WGS sequence"/>
</dbReference>
<feature type="coiled-coil region" evidence="2">
    <location>
        <begin position="66"/>
        <end position="100"/>
    </location>
</feature>
<dbReference type="AlphaFoldDB" id="A0A3S0N7R0"/>
<dbReference type="InterPro" id="IPR013216">
    <property type="entry name" value="Methyltransf_11"/>
</dbReference>
<dbReference type="InterPro" id="IPR009061">
    <property type="entry name" value="DNA-bd_dom_put_sf"/>
</dbReference>
<dbReference type="Gene3D" id="1.10.1660.10">
    <property type="match status" value="1"/>
</dbReference>
<dbReference type="RefSeq" id="WP_126572600.1">
    <property type="nucleotide sequence ID" value="NZ_RXZH01000001.1"/>
</dbReference>
<dbReference type="PRINTS" id="PR00040">
    <property type="entry name" value="HTHMERR"/>
</dbReference>
<evidence type="ECO:0000256" key="1">
    <source>
        <dbReference type="ARBA" id="ARBA00023125"/>
    </source>
</evidence>
<dbReference type="GO" id="GO:0008757">
    <property type="term" value="F:S-adenosylmethionine-dependent methyltransferase activity"/>
    <property type="evidence" value="ECO:0007669"/>
    <property type="project" value="InterPro"/>
</dbReference>
<dbReference type="GO" id="GO:0003700">
    <property type="term" value="F:DNA-binding transcription factor activity"/>
    <property type="evidence" value="ECO:0007669"/>
    <property type="project" value="InterPro"/>
</dbReference>
<dbReference type="InterPro" id="IPR047057">
    <property type="entry name" value="MerR_fam"/>
</dbReference>
<dbReference type="SUPFAM" id="SSF46955">
    <property type="entry name" value="Putative DNA-binding domain"/>
    <property type="match status" value="1"/>
</dbReference>
<dbReference type="CDD" id="cd02440">
    <property type="entry name" value="AdoMet_MTases"/>
    <property type="match status" value="1"/>
</dbReference>